<dbReference type="PROSITE" id="PS00460">
    <property type="entry name" value="GLUTATHIONE_PEROXID_1"/>
    <property type="match status" value="1"/>
</dbReference>
<dbReference type="InterPro" id="IPR029759">
    <property type="entry name" value="GPX_AS"/>
</dbReference>
<dbReference type="RefSeq" id="WP_147584037.1">
    <property type="nucleotide sequence ID" value="NZ_CP042831.1"/>
</dbReference>
<evidence type="ECO:0000313" key="7">
    <source>
        <dbReference type="Proteomes" id="UP000321222"/>
    </source>
</evidence>
<gene>
    <name evidence="6" type="ORF">FUA48_13630</name>
</gene>
<dbReference type="PIRSF" id="PIRSF000303">
    <property type="entry name" value="Glutathion_perox"/>
    <property type="match status" value="1"/>
</dbReference>
<keyword evidence="7" id="KW-1185">Reference proteome</keyword>
<dbReference type="FunFam" id="3.40.30.10:FF:000010">
    <property type="entry name" value="Glutathione peroxidase"/>
    <property type="match status" value="1"/>
</dbReference>
<dbReference type="CDD" id="cd00340">
    <property type="entry name" value="GSH_Peroxidase"/>
    <property type="match status" value="1"/>
</dbReference>
<reference evidence="6 7" key="1">
    <citation type="submission" date="2019-08" db="EMBL/GenBank/DDBJ databases">
        <title>Flavobacterium alkalisoli sp. nov., isolated from rhizosphere soil of Suaeda salsa.</title>
        <authorList>
            <person name="Sun J.-Q."/>
            <person name="Xu L."/>
        </authorList>
    </citation>
    <scope>NUCLEOTIDE SEQUENCE [LARGE SCALE GENOMIC DNA]</scope>
    <source>
        <strain evidence="6 7">XS-5</strain>
    </source>
</reference>
<organism evidence="6 7">
    <name type="scientific">Flavobacterium alkalisoli</name>
    <dbReference type="NCBI Taxonomy" id="2602769"/>
    <lineage>
        <taxon>Bacteria</taxon>
        <taxon>Pseudomonadati</taxon>
        <taxon>Bacteroidota</taxon>
        <taxon>Flavobacteriia</taxon>
        <taxon>Flavobacteriales</taxon>
        <taxon>Flavobacteriaceae</taxon>
        <taxon>Flavobacterium</taxon>
    </lineage>
</organism>
<dbReference type="PROSITE" id="PS51257">
    <property type="entry name" value="PROKAR_LIPOPROTEIN"/>
    <property type="match status" value="1"/>
</dbReference>
<dbReference type="GO" id="GO:0004601">
    <property type="term" value="F:peroxidase activity"/>
    <property type="evidence" value="ECO:0007669"/>
    <property type="project" value="UniProtKB-KW"/>
</dbReference>
<dbReference type="PANTHER" id="PTHR11592">
    <property type="entry name" value="GLUTATHIONE PEROXIDASE"/>
    <property type="match status" value="1"/>
</dbReference>
<dbReference type="InterPro" id="IPR000889">
    <property type="entry name" value="Glutathione_peroxidase"/>
</dbReference>
<evidence type="ECO:0000256" key="2">
    <source>
        <dbReference type="ARBA" id="ARBA00022559"/>
    </source>
</evidence>
<feature type="active site" evidence="4">
    <location>
        <position position="78"/>
    </location>
</feature>
<evidence type="ECO:0000256" key="4">
    <source>
        <dbReference type="PIRSR" id="PIRSR000303-1"/>
    </source>
</evidence>
<evidence type="ECO:0000256" key="1">
    <source>
        <dbReference type="ARBA" id="ARBA00006926"/>
    </source>
</evidence>
<protein>
    <recommendedName>
        <fullName evidence="5">Glutathione peroxidase</fullName>
    </recommendedName>
</protein>
<dbReference type="InterPro" id="IPR036249">
    <property type="entry name" value="Thioredoxin-like_sf"/>
</dbReference>
<keyword evidence="3 5" id="KW-0560">Oxidoreductase</keyword>
<name>A0A5B9G0H7_9FLAO</name>
<dbReference type="GO" id="GO:0034599">
    <property type="term" value="P:cellular response to oxidative stress"/>
    <property type="evidence" value="ECO:0007669"/>
    <property type="project" value="TreeGrafter"/>
</dbReference>
<evidence type="ECO:0000313" key="6">
    <source>
        <dbReference type="EMBL" id="QEE50577.1"/>
    </source>
</evidence>
<evidence type="ECO:0000256" key="3">
    <source>
        <dbReference type="ARBA" id="ARBA00023002"/>
    </source>
</evidence>
<dbReference type="EMBL" id="CP042831">
    <property type="protein sequence ID" value="QEE50577.1"/>
    <property type="molecule type" value="Genomic_DNA"/>
</dbReference>
<dbReference type="PROSITE" id="PS51355">
    <property type="entry name" value="GLUTATHIONE_PEROXID_3"/>
    <property type="match status" value="1"/>
</dbReference>
<dbReference type="KEGG" id="fak:FUA48_13630"/>
<dbReference type="SUPFAM" id="SSF52833">
    <property type="entry name" value="Thioredoxin-like"/>
    <property type="match status" value="1"/>
</dbReference>
<dbReference type="AlphaFoldDB" id="A0A5B9G0H7"/>
<sequence>MKQIAILALGLIAFTSCKNNTQKETAATTEAAQTIENTESMTKENIYQFKVKDLYGEDFDFSTLKGKKVIVVNTASKCGLTPQYEELEALYKEYQDKGLVIVGFPANNFARQEPGSNEEIASFCQKNYGVTFPMMSKISVKGDDMAPIYHFLTEKSKNGLQDSEVEWNFQKYLINENGELVKVVSPRTTPKDPEIVNWIKS</sequence>
<comment type="similarity">
    <text evidence="1 5">Belongs to the glutathione peroxidase family.</text>
</comment>
<dbReference type="Pfam" id="PF00255">
    <property type="entry name" value="GSHPx"/>
    <property type="match status" value="1"/>
</dbReference>
<dbReference type="Proteomes" id="UP000321222">
    <property type="component" value="Chromosome"/>
</dbReference>
<dbReference type="OrthoDB" id="9789406at2"/>
<proteinExistence type="inferred from homology"/>
<keyword evidence="2 5" id="KW-0575">Peroxidase</keyword>
<evidence type="ECO:0000256" key="5">
    <source>
        <dbReference type="RuleBase" id="RU000499"/>
    </source>
</evidence>
<dbReference type="PANTHER" id="PTHR11592:SF78">
    <property type="entry name" value="GLUTATHIONE PEROXIDASE"/>
    <property type="match status" value="1"/>
</dbReference>
<dbReference type="Gene3D" id="3.40.30.10">
    <property type="entry name" value="Glutaredoxin"/>
    <property type="match status" value="1"/>
</dbReference>
<dbReference type="PRINTS" id="PR01011">
    <property type="entry name" value="GLUTPROXDASE"/>
</dbReference>
<accession>A0A5B9G0H7</accession>